<dbReference type="InterPro" id="IPR013901">
    <property type="entry name" value="Anthrone_oxy"/>
</dbReference>
<comment type="subcellular location">
    <subcellularLocation>
        <location evidence="1">Membrane</location>
        <topology evidence="1">Multi-pass membrane protein</topology>
    </subcellularLocation>
</comment>
<accession>A0A9P4UYP8</accession>
<reference evidence="7" key="1">
    <citation type="journal article" date="2020" name="Stud. Mycol.">
        <title>101 Dothideomycetes genomes: a test case for predicting lifestyles and emergence of pathogens.</title>
        <authorList>
            <person name="Haridas S."/>
            <person name="Albert R."/>
            <person name="Binder M."/>
            <person name="Bloem J."/>
            <person name="Labutti K."/>
            <person name="Salamov A."/>
            <person name="Andreopoulos B."/>
            <person name="Baker S."/>
            <person name="Barry K."/>
            <person name="Bills G."/>
            <person name="Bluhm B."/>
            <person name="Cannon C."/>
            <person name="Castanera R."/>
            <person name="Culley D."/>
            <person name="Daum C."/>
            <person name="Ezra D."/>
            <person name="Gonzalez J."/>
            <person name="Henrissat B."/>
            <person name="Kuo A."/>
            <person name="Liang C."/>
            <person name="Lipzen A."/>
            <person name="Lutzoni F."/>
            <person name="Magnuson J."/>
            <person name="Mondo S."/>
            <person name="Nolan M."/>
            <person name="Ohm R."/>
            <person name="Pangilinan J."/>
            <person name="Park H.-J."/>
            <person name="Ramirez L."/>
            <person name="Alfaro M."/>
            <person name="Sun H."/>
            <person name="Tritt A."/>
            <person name="Yoshinaga Y."/>
            <person name="Zwiers L.-H."/>
            <person name="Turgeon B."/>
            <person name="Goodwin S."/>
            <person name="Spatafora J."/>
            <person name="Crous P."/>
            <person name="Grigoriev I."/>
        </authorList>
    </citation>
    <scope>NUCLEOTIDE SEQUENCE</scope>
    <source>
        <strain evidence="7">CBS 125425</strain>
    </source>
</reference>
<feature type="transmembrane region" description="Helical" evidence="6">
    <location>
        <begin position="100"/>
        <end position="119"/>
    </location>
</feature>
<name>A0A9P4UYP8_9PLEO</name>
<dbReference type="GO" id="GO:0016020">
    <property type="term" value="C:membrane"/>
    <property type="evidence" value="ECO:0007669"/>
    <property type="project" value="UniProtKB-SubCell"/>
</dbReference>
<dbReference type="OrthoDB" id="3750842at2759"/>
<dbReference type="PANTHER" id="PTHR35042">
    <property type="entry name" value="ANTHRONE OXYGENASE ENCC"/>
    <property type="match status" value="1"/>
</dbReference>
<evidence type="ECO:0000256" key="4">
    <source>
        <dbReference type="ARBA" id="ARBA00023136"/>
    </source>
</evidence>
<gene>
    <name evidence="7" type="ORF">EJ04DRAFT_579983</name>
</gene>
<evidence type="ECO:0000256" key="6">
    <source>
        <dbReference type="SAM" id="Phobius"/>
    </source>
</evidence>
<comment type="caution">
    <text evidence="7">The sequence shown here is derived from an EMBL/GenBank/DDBJ whole genome shotgun (WGS) entry which is preliminary data.</text>
</comment>
<keyword evidence="2 6" id="KW-0812">Transmembrane</keyword>
<dbReference type="PANTHER" id="PTHR35042:SF1">
    <property type="entry name" value="DUF1772-DOMAIN-CONTAINING PROTEIN"/>
    <property type="match status" value="1"/>
</dbReference>
<dbReference type="Proteomes" id="UP000799444">
    <property type="component" value="Unassembled WGS sequence"/>
</dbReference>
<organism evidence="7 8">
    <name type="scientific">Polyplosphaeria fusca</name>
    <dbReference type="NCBI Taxonomy" id="682080"/>
    <lineage>
        <taxon>Eukaryota</taxon>
        <taxon>Fungi</taxon>
        <taxon>Dikarya</taxon>
        <taxon>Ascomycota</taxon>
        <taxon>Pezizomycotina</taxon>
        <taxon>Dothideomycetes</taxon>
        <taxon>Pleosporomycetidae</taxon>
        <taxon>Pleosporales</taxon>
        <taxon>Tetraplosphaeriaceae</taxon>
        <taxon>Polyplosphaeria</taxon>
    </lineage>
</organism>
<evidence type="ECO:0008006" key="9">
    <source>
        <dbReference type="Google" id="ProtNLM"/>
    </source>
</evidence>
<feature type="transmembrane region" description="Helical" evidence="6">
    <location>
        <begin position="152"/>
        <end position="171"/>
    </location>
</feature>
<evidence type="ECO:0000256" key="5">
    <source>
        <dbReference type="ARBA" id="ARBA00034313"/>
    </source>
</evidence>
<feature type="transmembrane region" description="Helical" evidence="6">
    <location>
        <begin position="55"/>
        <end position="80"/>
    </location>
</feature>
<evidence type="ECO:0000256" key="1">
    <source>
        <dbReference type="ARBA" id="ARBA00004141"/>
    </source>
</evidence>
<keyword evidence="8" id="KW-1185">Reference proteome</keyword>
<dbReference type="Pfam" id="PF08592">
    <property type="entry name" value="Anthrone_oxy"/>
    <property type="match status" value="1"/>
</dbReference>
<dbReference type="EMBL" id="ML996221">
    <property type="protein sequence ID" value="KAF2730291.1"/>
    <property type="molecule type" value="Genomic_DNA"/>
</dbReference>
<evidence type="ECO:0000313" key="7">
    <source>
        <dbReference type="EMBL" id="KAF2730291.1"/>
    </source>
</evidence>
<protein>
    <recommendedName>
        <fullName evidence="9">DUF1772-domain-containing protein</fullName>
    </recommendedName>
</protein>
<dbReference type="AlphaFoldDB" id="A0A9P4UYP8"/>
<evidence type="ECO:0000256" key="3">
    <source>
        <dbReference type="ARBA" id="ARBA00022989"/>
    </source>
</evidence>
<comment type="similarity">
    <text evidence="5">Belongs to the anthrone oxygenase family.</text>
</comment>
<evidence type="ECO:0000256" key="2">
    <source>
        <dbReference type="ARBA" id="ARBA00022692"/>
    </source>
</evidence>
<feature type="transmembrane region" description="Helical" evidence="6">
    <location>
        <begin position="20"/>
        <end position="43"/>
    </location>
</feature>
<keyword evidence="4 6" id="KW-0472">Membrane</keyword>
<evidence type="ECO:0000313" key="8">
    <source>
        <dbReference type="Proteomes" id="UP000799444"/>
    </source>
</evidence>
<proteinExistence type="inferred from homology"/>
<sequence length="172" mass="17815">MSTPFAMERVTPALQTYSILAAAVTAGINLGSSIVTIPAVLEAPPSSIARQWETLYYSGITPVVSLAMSSAAGFAVLAFGATQTPTLAVAGDVSHAKRNLYGAAAVAAFGLAPYTRILMGHTNNTLMLRAKVSKDGGKGDEHALVRAWGRWVLGRGLMLLASAGLGLWATVN</sequence>
<keyword evidence="3 6" id="KW-1133">Transmembrane helix</keyword>